<dbReference type="InterPro" id="IPR050654">
    <property type="entry name" value="AChE-related_enzymes"/>
</dbReference>
<dbReference type="EC" id="3.1.1.-" evidence="3"/>
<evidence type="ECO:0000256" key="3">
    <source>
        <dbReference type="RuleBase" id="RU361235"/>
    </source>
</evidence>
<dbReference type="Gene3D" id="3.40.50.1820">
    <property type="entry name" value="alpha/beta hydrolase"/>
    <property type="match status" value="1"/>
</dbReference>
<dbReference type="GO" id="GO:0052689">
    <property type="term" value="F:carboxylic ester hydrolase activity"/>
    <property type="evidence" value="ECO:0007669"/>
    <property type="project" value="TreeGrafter"/>
</dbReference>
<feature type="non-terminal residue" evidence="5">
    <location>
        <position position="480"/>
    </location>
</feature>
<feature type="domain" description="Carboxylesterase type B" evidence="4">
    <location>
        <begin position="6"/>
        <end position="476"/>
    </location>
</feature>
<reference evidence="5" key="1">
    <citation type="journal article" date="2020" name="Stud. Mycol.">
        <title>101 Dothideomycetes genomes: a test case for predicting lifestyles and emergence of pathogens.</title>
        <authorList>
            <person name="Haridas S."/>
            <person name="Albert R."/>
            <person name="Binder M."/>
            <person name="Bloem J."/>
            <person name="Labutti K."/>
            <person name="Salamov A."/>
            <person name="Andreopoulos B."/>
            <person name="Baker S."/>
            <person name="Barry K."/>
            <person name="Bills G."/>
            <person name="Bluhm B."/>
            <person name="Cannon C."/>
            <person name="Castanera R."/>
            <person name="Culley D."/>
            <person name="Daum C."/>
            <person name="Ezra D."/>
            <person name="Gonzalez J."/>
            <person name="Henrissat B."/>
            <person name="Kuo A."/>
            <person name="Liang C."/>
            <person name="Lipzen A."/>
            <person name="Lutzoni F."/>
            <person name="Magnuson J."/>
            <person name="Mondo S."/>
            <person name="Nolan M."/>
            <person name="Ohm R."/>
            <person name="Pangilinan J."/>
            <person name="Park H.-J."/>
            <person name="Ramirez L."/>
            <person name="Alfaro M."/>
            <person name="Sun H."/>
            <person name="Tritt A."/>
            <person name="Yoshinaga Y."/>
            <person name="Zwiers L.-H."/>
            <person name="Turgeon B."/>
            <person name="Goodwin S."/>
            <person name="Spatafora J."/>
            <person name="Crous P."/>
            <person name="Grigoriev I."/>
        </authorList>
    </citation>
    <scope>NUCLEOTIDE SEQUENCE</scope>
    <source>
        <strain evidence="5">ATCC 16933</strain>
    </source>
</reference>
<name>A0A6A6NXR2_9PEZI</name>
<dbReference type="OrthoDB" id="408631at2759"/>
<dbReference type="PROSITE" id="PS00122">
    <property type="entry name" value="CARBOXYLESTERASE_B_1"/>
    <property type="match status" value="1"/>
</dbReference>
<dbReference type="InterPro" id="IPR019826">
    <property type="entry name" value="Carboxylesterase_B_AS"/>
</dbReference>
<dbReference type="AlphaFoldDB" id="A0A6A6NXR2"/>
<dbReference type="SUPFAM" id="SSF53474">
    <property type="entry name" value="alpha/beta-Hydrolases"/>
    <property type="match status" value="1"/>
</dbReference>
<dbReference type="Proteomes" id="UP000799766">
    <property type="component" value="Unassembled WGS sequence"/>
</dbReference>
<evidence type="ECO:0000256" key="2">
    <source>
        <dbReference type="ARBA" id="ARBA00022801"/>
    </source>
</evidence>
<keyword evidence="2 3" id="KW-0378">Hydrolase</keyword>
<sequence>PRARTLNGTYEGLHSEEWDQDFFLGVPFAKPPVAGRRFRIAQAIDEAWEDVREAKEYSAECIGYGGDNNGYPLSEDCLYLNIIRPSSPFTNTTADDNSPRLPVAIWIHGGGFYQGGGVDARYNLTYLVSESVTLGMPIIGITINYRLGGWGFLASDEIMTSGQTNLGLRDQRAAMRWVQENIEAFGGDPAQVTIFGESAGAASIGLHLTAHGGRDDGLFSAAAMQSGNPIYYRPFNSTADWWNFLYAQVVRDTGCAIHPSEAPASGTALECLRHVPFEQLHGVFNSSEVLRTTWGPVIDGDLIAKRTSQQVSAGEFVKVPILAGTNTDEGSVFAPIPMETEEDFVRFLKTNTRVLPALDDAAVEKVLELYPLPDTSNSNSNTTSSSATANALSPTLPFSPSPHPYGLHWPRAVAYATDVLFAAPRRATCAAWSAAAAPAYCYRFAAPAPRTAWRDPALVGVAHFADVRFVLADVVGTGYN</sequence>
<dbReference type="PROSITE" id="PS00941">
    <property type="entry name" value="CARBOXYLESTERASE_B_2"/>
    <property type="match status" value="1"/>
</dbReference>
<dbReference type="EMBL" id="MU001683">
    <property type="protein sequence ID" value="KAF2456348.1"/>
    <property type="molecule type" value="Genomic_DNA"/>
</dbReference>
<evidence type="ECO:0000313" key="6">
    <source>
        <dbReference type="Proteomes" id="UP000799766"/>
    </source>
</evidence>
<dbReference type="PANTHER" id="PTHR43918:SF4">
    <property type="entry name" value="CARBOXYLIC ESTER HYDROLASE"/>
    <property type="match status" value="1"/>
</dbReference>
<accession>A0A6A6NXR2</accession>
<proteinExistence type="inferred from homology"/>
<dbReference type="Pfam" id="PF00135">
    <property type="entry name" value="COesterase"/>
    <property type="match status" value="1"/>
</dbReference>
<protein>
    <recommendedName>
        <fullName evidence="3">Carboxylic ester hydrolase</fullName>
        <ecNumber evidence="3">3.1.1.-</ecNumber>
    </recommendedName>
</protein>
<evidence type="ECO:0000313" key="5">
    <source>
        <dbReference type="EMBL" id="KAF2456348.1"/>
    </source>
</evidence>
<gene>
    <name evidence="5" type="ORF">BDY21DRAFT_263903</name>
</gene>
<dbReference type="InterPro" id="IPR019819">
    <property type="entry name" value="Carboxylesterase_B_CS"/>
</dbReference>
<comment type="similarity">
    <text evidence="1 3">Belongs to the type-B carboxylesterase/lipase family.</text>
</comment>
<evidence type="ECO:0000259" key="4">
    <source>
        <dbReference type="Pfam" id="PF00135"/>
    </source>
</evidence>
<evidence type="ECO:0000256" key="1">
    <source>
        <dbReference type="ARBA" id="ARBA00005964"/>
    </source>
</evidence>
<organism evidence="5 6">
    <name type="scientific">Lineolata rhizophorae</name>
    <dbReference type="NCBI Taxonomy" id="578093"/>
    <lineage>
        <taxon>Eukaryota</taxon>
        <taxon>Fungi</taxon>
        <taxon>Dikarya</taxon>
        <taxon>Ascomycota</taxon>
        <taxon>Pezizomycotina</taxon>
        <taxon>Dothideomycetes</taxon>
        <taxon>Dothideomycetes incertae sedis</taxon>
        <taxon>Lineolatales</taxon>
        <taxon>Lineolataceae</taxon>
        <taxon>Lineolata</taxon>
    </lineage>
</organism>
<dbReference type="InterPro" id="IPR029058">
    <property type="entry name" value="AB_hydrolase_fold"/>
</dbReference>
<keyword evidence="6" id="KW-1185">Reference proteome</keyword>
<dbReference type="PANTHER" id="PTHR43918">
    <property type="entry name" value="ACETYLCHOLINESTERASE"/>
    <property type="match status" value="1"/>
</dbReference>
<feature type="non-terminal residue" evidence="5">
    <location>
        <position position="1"/>
    </location>
</feature>
<dbReference type="InterPro" id="IPR002018">
    <property type="entry name" value="CarbesteraseB"/>
</dbReference>